<dbReference type="GO" id="GO:0004252">
    <property type="term" value="F:serine-type endopeptidase activity"/>
    <property type="evidence" value="ECO:0007669"/>
    <property type="project" value="InterPro"/>
</dbReference>
<dbReference type="STRING" id="303518.ENSPNYP00000005734"/>
<dbReference type="Gene3D" id="2.40.10.10">
    <property type="entry name" value="Trypsin-like serine proteases"/>
    <property type="match status" value="1"/>
</dbReference>
<dbReference type="GO" id="GO:0006508">
    <property type="term" value="P:proteolysis"/>
    <property type="evidence" value="ECO:0007669"/>
    <property type="project" value="InterPro"/>
</dbReference>
<dbReference type="InterPro" id="IPR043504">
    <property type="entry name" value="Peptidase_S1_PA_chymotrypsin"/>
</dbReference>
<dbReference type="SUPFAM" id="SSF50494">
    <property type="entry name" value="Trypsin-like serine proteases"/>
    <property type="match status" value="1"/>
</dbReference>
<evidence type="ECO:0000259" key="1">
    <source>
        <dbReference type="Pfam" id="PF00089"/>
    </source>
</evidence>
<dbReference type="InterPro" id="IPR018114">
    <property type="entry name" value="TRYPSIN_HIS"/>
</dbReference>
<evidence type="ECO:0000313" key="2">
    <source>
        <dbReference type="Ensembl" id="ENSPNYP00000005734.1"/>
    </source>
</evidence>
<feature type="domain" description="Peptidase S1" evidence="1">
    <location>
        <begin position="45"/>
        <end position="78"/>
    </location>
</feature>
<proteinExistence type="predicted"/>
<accession>A0A3B4F7W6</accession>
<name>A0A3B4F7W6_9CICH</name>
<reference evidence="2" key="1">
    <citation type="submission" date="2023-09" db="UniProtKB">
        <authorList>
            <consortium name="Ensembl"/>
        </authorList>
    </citation>
    <scope>IDENTIFICATION</scope>
</reference>
<dbReference type="InterPro" id="IPR001254">
    <property type="entry name" value="Trypsin_dom"/>
</dbReference>
<protein>
    <recommendedName>
        <fullName evidence="1">Peptidase S1 domain-containing protein</fullName>
    </recommendedName>
</protein>
<dbReference type="Pfam" id="PF00089">
    <property type="entry name" value="Trypsin"/>
    <property type="match status" value="1"/>
</dbReference>
<dbReference type="InterPro" id="IPR009003">
    <property type="entry name" value="Peptidase_S1_PA"/>
</dbReference>
<dbReference type="Ensembl" id="ENSPNYT00000005882.1">
    <property type="protein sequence ID" value="ENSPNYP00000005734.1"/>
    <property type="gene ID" value="ENSPNYG00000004438.1"/>
</dbReference>
<dbReference type="AlphaFoldDB" id="A0A3B4F7W6"/>
<dbReference type="PROSITE" id="PS00134">
    <property type="entry name" value="TRYPSIN_HIS"/>
    <property type="match status" value="1"/>
</dbReference>
<organism evidence="2">
    <name type="scientific">Pundamilia nyererei</name>
    <dbReference type="NCBI Taxonomy" id="303518"/>
    <lineage>
        <taxon>Eukaryota</taxon>
        <taxon>Metazoa</taxon>
        <taxon>Chordata</taxon>
        <taxon>Craniata</taxon>
        <taxon>Vertebrata</taxon>
        <taxon>Euteleostomi</taxon>
        <taxon>Actinopterygii</taxon>
        <taxon>Neopterygii</taxon>
        <taxon>Teleostei</taxon>
        <taxon>Neoteleostei</taxon>
        <taxon>Acanthomorphata</taxon>
        <taxon>Ovalentaria</taxon>
        <taxon>Cichlomorphae</taxon>
        <taxon>Cichliformes</taxon>
        <taxon>Cichlidae</taxon>
        <taxon>African cichlids</taxon>
        <taxon>Pseudocrenilabrinae</taxon>
        <taxon>Haplochromini</taxon>
        <taxon>Pundamilia</taxon>
    </lineage>
</organism>
<sequence>LWVDILMFQIYLSTETSVEIGAGTLMEIKLLGVTLQTPHSSVHFELNVCFSTSTGTHFCGGTLIHPQWVVTATHCLERSEGATIKT</sequence>